<feature type="region of interest" description="Disordered" evidence="1">
    <location>
        <begin position="216"/>
        <end position="238"/>
    </location>
</feature>
<dbReference type="SUPFAM" id="SSF50475">
    <property type="entry name" value="FMN-binding split barrel"/>
    <property type="match status" value="1"/>
</dbReference>
<dbReference type="SMART" id="SM00530">
    <property type="entry name" value="HTH_XRE"/>
    <property type="match status" value="1"/>
</dbReference>
<comment type="caution">
    <text evidence="3">The sequence shown here is derived from an EMBL/GenBank/DDBJ whole genome shotgun (WGS) entry which is preliminary data.</text>
</comment>
<sequence>MKEARSTDGGDMARRITQRRSELGFSRAEVAERAGMDPGYVEYLEEHPASLSRESLYRLSQALRTSPDHLLGADTETPPGSSATAVPEPENRALTAEECLALVGPGGVGRAAFTETAGTAPVVLPVNYVLDGGAVVFRTAADGIIARYAPGPMSFQVDRLDETMSEGWSVLFTGRSRVIGDAAELAVLREHRALRPWAGGDRETWIRLEPERITGRRVGGRTAPAEDGSPGDGPVSRH</sequence>
<feature type="compositionally biased region" description="Basic and acidic residues" evidence="1">
    <location>
        <begin position="1"/>
        <end position="22"/>
    </location>
</feature>
<dbReference type="SUPFAM" id="SSF47413">
    <property type="entry name" value="lambda repressor-like DNA-binding domains"/>
    <property type="match status" value="1"/>
</dbReference>
<dbReference type="Gene3D" id="2.30.110.10">
    <property type="entry name" value="Electron Transport, Fmn-binding Protein, Chain A"/>
    <property type="match status" value="1"/>
</dbReference>
<dbReference type="Gene3D" id="1.10.260.40">
    <property type="entry name" value="lambda repressor-like DNA-binding domains"/>
    <property type="match status" value="1"/>
</dbReference>
<dbReference type="InterPro" id="IPR010982">
    <property type="entry name" value="Lambda_DNA-bd_dom_sf"/>
</dbReference>
<evidence type="ECO:0000256" key="1">
    <source>
        <dbReference type="SAM" id="MobiDB-lite"/>
    </source>
</evidence>
<feature type="region of interest" description="Disordered" evidence="1">
    <location>
        <begin position="1"/>
        <end position="24"/>
    </location>
</feature>
<dbReference type="PROSITE" id="PS50943">
    <property type="entry name" value="HTH_CROC1"/>
    <property type="match status" value="1"/>
</dbReference>
<dbReference type="Pfam" id="PF12900">
    <property type="entry name" value="Pyridox_ox_2"/>
    <property type="match status" value="1"/>
</dbReference>
<evidence type="ECO:0000259" key="2">
    <source>
        <dbReference type="PROSITE" id="PS50943"/>
    </source>
</evidence>
<evidence type="ECO:0000313" key="4">
    <source>
        <dbReference type="Proteomes" id="UP001596956"/>
    </source>
</evidence>
<feature type="domain" description="HTH cro/C1-type" evidence="2">
    <location>
        <begin position="16"/>
        <end position="70"/>
    </location>
</feature>
<dbReference type="EMBL" id="JBHTHR010000131">
    <property type="protein sequence ID" value="MFD0800992.1"/>
    <property type="molecule type" value="Genomic_DNA"/>
</dbReference>
<accession>A0ABW3BCD5</accession>
<proteinExistence type="predicted"/>
<protein>
    <submittedName>
        <fullName evidence="3">Helix-turn-helix domain-containing protein</fullName>
    </submittedName>
</protein>
<name>A0ABW3BCD5_9ACTN</name>
<dbReference type="InterPro" id="IPR012349">
    <property type="entry name" value="Split_barrel_FMN-bd"/>
</dbReference>
<feature type="region of interest" description="Disordered" evidence="1">
    <location>
        <begin position="69"/>
        <end position="88"/>
    </location>
</feature>
<dbReference type="Pfam" id="PF01381">
    <property type="entry name" value="HTH_3"/>
    <property type="match status" value="1"/>
</dbReference>
<gene>
    <name evidence="3" type="ORF">ACFQZU_06620</name>
</gene>
<reference evidence="4" key="1">
    <citation type="journal article" date="2019" name="Int. J. Syst. Evol. Microbiol.">
        <title>The Global Catalogue of Microorganisms (GCM) 10K type strain sequencing project: providing services to taxonomists for standard genome sequencing and annotation.</title>
        <authorList>
            <consortium name="The Broad Institute Genomics Platform"/>
            <consortium name="The Broad Institute Genome Sequencing Center for Infectious Disease"/>
            <person name="Wu L."/>
            <person name="Ma J."/>
        </authorList>
    </citation>
    <scope>NUCLEOTIDE SEQUENCE [LARGE SCALE GENOMIC DNA]</scope>
    <source>
        <strain evidence="4">CCUG 63369</strain>
    </source>
</reference>
<dbReference type="InterPro" id="IPR001387">
    <property type="entry name" value="Cro/C1-type_HTH"/>
</dbReference>
<keyword evidence="4" id="KW-1185">Reference proteome</keyword>
<dbReference type="Proteomes" id="UP001596956">
    <property type="component" value="Unassembled WGS sequence"/>
</dbReference>
<organism evidence="3 4">
    <name type="scientific">Streptomonospora algeriensis</name>
    <dbReference type="NCBI Taxonomy" id="995084"/>
    <lineage>
        <taxon>Bacteria</taxon>
        <taxon>Bacillati</taxon>
        <taxon>Actinomycetota</taxon>
        <taxon>Actinomycetes</taxon>
        <taxon>Streptosporangiales</taxon>
        <taxon>Nocardiopsidaceae</taxon>
        <taxon>Streptomonospora</taxon>
    </lineage>
</organism>
<dbReference type="InterPro" id="IPR024747">
    <property type="entry name" value="Pyridox_Oxase-rel"/>
</dbReference>
<evidence type="ECO:0000313" key="3">
    <source>
        <dbReference type="EMBL" id="MFD0800992.1"/>
    </source>
</evidence>